<feature type="domain" description="Glucose/Sorbosone dehydrogenase" evidence="2">
    <location>
        <begin position="337"/>
        <end position="442"/>
    </location>
</feature>
<keyword evidence="1" id="KW-0732">Signal</keyword>
<dbReference type="NCBIfam" id="TIGR04183">
    <property type="entry name" value="Por_Secre_tail"/>
    <property type="match status" value="1"/>
</dbReference>
<protein>
    <submittedName>
        <fullName evidence="4">PQQ-dependent sugar dehydrogenase</fullName>
    </submittedName>
</protein>
<name>A0A9X1JMG3_9FLAO</name>
<comment type="caution">
    <text evidence="4">The sequence shown here is derived from an EMBL/GenBank/DDBJ whole genome shotgun (WGS) entry which is preliminary data.</text>
</comment>
<evidence type="ECO:0000313" key="4">
    <source>
        <dbReference type="EMBL" id="MBV7268286.1"/>
    </source>
</evidence>
<dbReference type="Pfam" id="PF07995">
    <property type="entry name" value="GSDH"/>
    <property type="match status" value="2"/>
</dbReference>
<feature type="domain" description="Secretion system C-terminal sorting" evidence="3">
    <location>
        <begin position="1580"/>
        <end position="1637"/>
    </location>
</feature>
<dbReference type="EMBL" id="JAGSPD010000002">
    <property type="protein sequence ID" value="MBV7268286.1"/>
    <property type="molecule type" value="Genomic_DNA"/>
</dbReference>
<dbReference type="RefSeq" id="WP_218544823.1">
    <property type="nucleotide sequence ID" value="NZ_JAGSPD010000002.1"/>
</dbReference>
<dbReference type="Proteomes" id="UP001138894">
    <property type="component" value="Unassembled WGS sequence"/>
</dbReference>
<dbReference type="PANTHER" id="PTHR19328:SF13">
    <property type="entry name" value="HIPL1 PROTEIN"/>
    <property type="match status" value="1"/>
</dbReference>
<feature type="domain" description="Glucose/Sorbosone dehydrogenase" evidence="2">
    <location>
        <begin position="86"/>
        <end position="277"/>
    </location>
</feature>
<evidence type="ECO:0000313" key="5">
    <source>
        <dbReference type="Proteomes" id="UP001138894"/>
    </source>
</evidence>
<evidence type="ECO:0000256" key="1">
    <source>
        <dbReference type="ARBA" id="ARBA00022729"/>
    </source>
</evidence>
<evidence type="ECO:0000259" key="3">
    <source>
        <dbReference type="Pfam" id="PF18962"/>
    </source>
</evidence>
<dbReference type="Pfam" id="PF18962">
    <property type="entry name" value="Por_Secre_tail"/>
    <property type="match status" value="1"/>
</dbReference>
<dbReference type="InterPro" id="IPR026444">
    <property type="entry name" value="Secre_tail"/>
</dbReference>
<accession>A0A9X1JMG3</accession>
<keyword evidence="5" id="KW-1185">Reference proteome</keyword>
<evidence type="ECO:0000259" key="2">
    <source>
        <dbReference type="Pfam" id="PF07995"/>
    </source>
</evidence>
<gene>
    <name evidence="4" type="ORF">KCG49_03650</name>
</gene>
<reference evidence="4" key="1">
    <citation type="submission" date="2021-04" db="EMBL/GenBank/DDBJ databases">
        <authorList>
            <person name="Pira H."/>
            <person name="Risdian C."/>
            <person name="Wink J."/>
        </authorList>
    </citation>
    <scope>NUCLEOTIDE SEQUENCE</scope>
    <source>
        <strain evidence="4">WHY3</strain>
    </source>
</reference>
<proteinExistence type="predicted"/>
<dbReference type="InterPro" id="IPR012938">
    <property type="entry name" value="Glc/Sorbosone_DH"/>
</dbReference>
<dbReference type="PANTHER" id="PTHR19328">
    <property type="entry name" value="HEDGEHOG-INTERACTING PROTEIN"/>
    <property type="match status" value="1"/>
</dbReference>
<sequence>MKFNISKQPIGSFMTYINTKSKTLKIVSILLTSLFLLAAFPYFSGSGLSSAKTIAPYSNGVFPQAIDDDLDATYRVAFPNLEFFYPITFNPIPNQNKIIVGQLDGKMFWFNNDEATTNKNLLLDLSNEVGLVSDGGFLGLTIHPDFGAPIDEKNYIYIYYATKNSNGQDLPGFGQYTGQGCSYSDNEYQGNYLILERFEIGDTTTMSVVANSRTILLKNRMYGTTHYGGGLDFGDDGFLYLTTGDMASWKRAQDIENNLAGGVLRLDVDKDPTKSHPPARIKPDDAGFPGEITGLEYWIPNDNPFSDTTPGSTTNIYGQPNLTTTDPNDVYAPGDFFEEYYGIGLRNPFRMTKDSQTGTFYIGDVGLNNREEVNVLDVNSNFGWPLFEGNITGPGCYSGLLNGMDHTEPLVDFGHDIVNSITGGFVYRGTGIPELYGKYICADYGGGDEIFSVDISSGDYEQIGTFLPEDIISFGQDYDKELFILRLGFSTNIYKLIDDDVDYGPAPQLLSQTGIFSDLSTLDIIDGYVPYELYESFWSDGALKKRWIAVPNNDGVHSGAAEQINYSEYGDWEFPAGTVIVKHFDLRVDDNNPSITKKIETRVSVVDENGEMYFLTYNWNENETDAVLQASSLDEPVDIATTGGGTRTQTWHFPSNSDCINCHNHANKGGLGLKSRYLNTDYTYNETGITANQLVTLSHLGVINESITDSDTPDIYTNKSLQDSNASLDEKARSYLDLNCAYCHRRDNSIRTNYDLRVYNTLEATELLTSGILTPLGIDPNEEIVFPGDASKSILFHRMNSVDVSVMMPPISKTIIDQPAVDLVEQWINQLEPISTDTINNPNPLINLALLPSAQLSGSVAQGDGRGTPLDILYDPLAGNYKVITQFGEYGEFYGVNLGTVDIDNGFYWRTDWTEPKFVNYITFGGTYPNQPQPNTLWRVSYLREGAWIIIEEGTGGWIDSGIYEWDGTNQPPIYAEAVRLQLYSDGVNDLVHIHLRGRGGETTNSGTGDLSTEPKASLLQFKPFNNPTTIDNIVVGQQTSCDTMNNYYSQELTVSYTNPPATGALVVNGQTFPITASPQTITLTGLDSDSNDVEVIAEFTDGYDTLYRSNGALFSAPENCSDLLVGIDEHVVIDNDYEVHSNASIEILEGGSLTINGNLTVNGEVILNSISNKYSSLIINGTTTGSIKYKRHVNAYNGITGNDLIASPVMGETFGDFATNNPNLFENPGNTSQKLFGPFNEPASSYEIYDTTANNGSVISSGVGYRVARDSSEDSTYGTTLTFTGEIETGNVNVALTTLGTSFNGWNLIGNPYTSYIDFDLFFNLNKDELDIATYQSIYGYDGDASNGWTIWNQAKIDDENEIELIAPGQAFFVKSKTGGGSITFTPNMRVSGNSDDFIQGRSSSSPHHGYLKLLANSGTSDYSTDFYFNDNASLGLDTGYDASLFNGNVPEFSIYSNLVDNSSNTAFAIQSLNSNAINDVTIPLGLNALQGQNVTISISETDIPSSINVYLEDNLNNTYTLLNTNTYSFTAMSDLTGTGRFYLRFQNQSLSTPASALEDLSIFSLEKEKAIVILGQLQGKTNFKLYDINGRALIVNKLDLHSTRQVINVDHLSAGIYIAELVTNGNKKRVQKLIIK</sequence>
<organism evidence="4 5">
    <name type="scientific">Winogradskyella luteola</name>
    <dbReference type="NCBI Taxonomy" id="2828330"/>
    <lineage>
        <taxon>Bacteria</taxon>
        <taxon>Pseudomonadati</taxon>
        <taxon>Bacteroidota</taxon>
        <taxon>Flavobacteriia</taxon>
        <taxon>Flavobacteriales</taxon>
        <taxon>Flavobacteriaceae</taxon>
        <taxon>Winogradskyella</taxon>
    </lineage>
</organism>